<evidence type="ECO:0000259" key="5">
    <source>
        <dbReference type="Pfam" id="PF01764"/>
    </source>
</evidence>
<evidence type="ECO:0000256" key="4">
    <source>
        <dbReference type="ARBA" id="ARBA00048461"/>
    </source>
</evidence>
<gene>
    <name evidence="6" type="ORF">L201_002643</name>
</gene>
<evidence type="ECO:0000256" key="1">
    <source>
        <dbReference type="ARBA" id="ARBA00023157"/>
    </source>
</evidence>
<keyword evidence="1" id="KW-1015">Disulfide bond</keyword>
<dbReference type="Gene3D" id="3.40.50.1820">
    <property type="entry name" value="alpha/beta hydrolase"/>
    <property type="match status" value="1"/>
</dbReference>
<dbReference type="GeneID" id="91093315"/>
<dbReference type="Pfam" id="PF01764">
    <property type="entry name" value="Lipase_3"/>
    <property type="match status" value="1"/>
</dbReference>
<comment type="catalytic activity">
    <reaction evidence="4">
        <text>a monoacylglycerol + H2O = glycerol + a fatty acid + H(+)</text>
        <dbReference type="Rhea" id="RHEA:15245"/>
        <dbReference type="ChEBI" id="CHEBI:15377"/>
        <dbReference type="ChEBI" id="CHEBI:15378"/>
        <dbReference type="ChEBI" id="CHEBI:17408"/>
        <dbReference type="ChEBI" id="CHEBI:17754"/>
        <dbReference type="ChEBI" id="CHEBI:28868"/>
    </reaction>
</comment>
<dbReference type="InterPro" id="IPR029058">
    <property type="entry name" value="AB_hydrolase_fold"/>
</dbReference>
<evidence type="ECO:0000256" key="2">
    <source>
        <dbReference type="ARBA" id="ARBA00043996"/>
    </source>
</evidence>
<sequence length="226" mass="25201">MLYHAYLNALRSHGNSALKSIIRLIENPPPTIASHKNIIQEYITSLSQPLAAVVNQPIKEVEIIGHGLGSAIGLLVAMGLGLELDMISLPSLRSKVDINVNLFGLPRVGDIHFASLVDEMLRSTSKTRRPKKDHQSTLQINRITSYFDTITHLPERNLGLSHHTNDEYWIGPNPHLGYFCKSNMWSSSDNMKYEDCSNSVKLGKSSLLDHLGPYGGVWIDSECQRD</sequence>
<reference evidence="6 7" key="1">
    <citation type="submission" date="2024-01" db="EMBL/GenBank/DDBJ databases">
        <title>Comparative genomics of Cryptococcus and Kwoniella reveals pathogenesis evolution and contrasting modes of karyotype evolution via chromosome fusion or intercentromeric recombination.</title>
        <authorList>
            <person name="Coelho M.A."/>
            <person name="David-Palma M."/>
            <person name="Shea T."/>
            <person name="Bowers K."/>
            <person name="McGinley-Smith S."/>
            <person name="Mohammad A.W."/>
            <person name="Gnirke A."/>
            <person name="Yurkov A.M."/>
            <person name="Nowrousian M."/>
            <person name="Sun S."/>
            <person name="Cuomo C.A."/>
            <person name="Heitman J."/>
        </authorList>
    </citation>
    <scope>NUCLEOTIDE SEQUENCE [LARGE SCALE GENOMIC DNA]</scope>
    <source>
        <strain evidence="6 7">CBS 6074</strain>
    </source>
</reference>
<dbReference type="Proteomes" id="UP001355207">
    <property type="component" value="Chromosome 3"/>
</dbReference>
<evidence type="ECO:0000313" key="7">
    <source>
        <dbReference type="Proteomes" id="UP001355207"/>
    </source>
</evidence>
<feature type="domain" description="Fungal lipase-type" evidence="5">
    <location>
        <begin position="55"/>
        <end position="156"/>
    </location>
</feature>
<evidence type="ECO:0000256" key="3">
    <source>
        <dbReference type="ARBA" id="ARBA00047591"/>
    </source>
</evidence>
<dbReference type="InterPro" id="IPR051218">
    <property type="entry name" value="Sec_MonoDiacylglyc_Lipase"/>
</dbReference>
<dbReference type="AlphaFoldDB" id="A0AAX4JQQ5"/>
<name>A0AAX4JQQ5_9TREE</name>
<dbReference type="RefSeq" id="XP_066074514.1">
    <property type="nucleotide sequence ID" value="XM_066218417.1"/>
</dbReference>
<dbReference type="InterPro" id="IPR002921">
    <property type="entry name" value="Fungal_lipase-type"/>
</dbReference>
<dbReference type="PANTHER" id="PTHR45856">
    <property type="entry name" value="ALPHA/BETA-HYDROLASES SUPERFAMILY PROTEIN"/>
    <property type="match status" value="1"/>
</dbReference>
<dbReference type="GO" id="GO:0006629">
    <property type="term" value="P:lipid metabolic process"/>
    <property type="evidence" value="ECO:0007669"/>
    <property type="project" value="InterPro"/>
</dbReference>
<protein>
    <recommendedName>
        <fullName evidence="5">Fungal lipase-type domain-containing protein</fullName>
    </recommendedName>
</protein>
<dbReference type="EMBL" id="CP144100">
    <property type="protein sequence ID" value="WWC87751.1"/>
    <property type="molecule type" value="Genomic_DNA"/>
</dbReference>
<comment type="catalytic activity">
    <reaction evidence="3">
        <text>a diacylglycerol + H2O = a monoacylglycerol + a fatty acid + H(+)</text>
        <dbReference type="Rhea" id="RHEA:32731"/>
        <dbReference type="ChEBI" id="CHEBI:15377"/>
        <dbReference type="ChEBI" id="CHEBI:15378"/>
        <dbReference type="ChEBI" id="CHEBI:17408"/>
        <dbReference type="ChEBI" id="CHEBI:18035"/>
        <dbReference type="ChEBI" id="CHEBI:28868"/>
    </reaction>
</comment>
<dbReference type="PANTHER" id="PTHR45856:SF11">
    <property type="entry name" value="FUNGAL LIPASE-LIKE DOMAIN-CONTAINING PROTEIN"/>
    <property type="match status" value="1"/>
</dbReference>
<keyword evidence="7" id="KW-1185">Reference proteome</keyword>
<proteinExistence type="inferred from homology"/>
<organism evidence="6 7">
    <name type="scientific">Kwoniella dendrophila CBS 6074</name>
    <dbReference type="NCBI Taxonomy" id="1295534"/>
    <lineage>
        <taxon>Eukaryota</taxon>
        <taxon>Fungi</taxon>
        <taxon>Dikarya</taxon>
        <taxon>Basidiomycota</taxon>
        <taxon>Agaricomycotina</taxon>
        <taxon>Tremellomycetes</taxon>
        <taxon>Tremellales</taxon>
        <taxon>Cryptococcaceae</taxon>
        <taxon>Kwoniella</taxon>
    </lineage>
</organism>
<accession>A0AAX4JQQ5</accession>
<evidence type="ECO:0000313" key="6">
    <source>
        <dbReference type="EMBL" id="WWC87751.1"/>
    </source>
</evidence>
<dbReference type="SUPFAM" id="SSF53474">
    <property type="entry name" value="alpha/beta-Hydrolases"/>
    <property type="match status" value="1"/>
</dbReference>
<comment type="similarity">
    <text evidence="2">Belongs to the AB hydrolase superfamily. Lipase family. Class 3 subfamily.</text>
</comment>